<name>A0AAU8FVZ3_9BACT</name>
<protein>
    <submittedName>
        <fullName evidence="1">Uncharacterized protein</fullName>
    </submittedName>
</protein>
<dbReference type="RefSeq" id="WP_353723286.1">
    <property type="nucleotide sequence ID" value="NZ_CP159289.1"/>
</dbReference>
<dbReference type="EMBL" id="CP159289">
    <property type="protein sequence ID" value="XCH28060.1"/>
    <property type="molecule type" value="Genomic_DNA"/>
</dbReference>
<gene>
    <name evidence="1" type="ORF">ABV298_00630</name>
</gene>
<evidence type="ECO:0000313" key="1">
    <source>
        <dbReference type="EMBL" id="XCH28060.1"/>
    </source>
</evidence>
<dbReference type="AlphaFoldDB" id="A0AAU8FVZ3"/>
<dbReference type="InterPro" id="IPR011042">
    <property type="entry name" value="6-blade_b-propeller_TolB-like"/>
</dbReference>
<reference evidence="1" key="1">
    <citation type="submission" date="2024-06" db="EMBL/GenBank/DDBJ databases">
        <title>Sequencing and assembly of the genome of Dyadobacter sp. strain 676, a symbiont of Cyamopsis tetragonoloba.</title>
        <authorList>
            <person name="Guro P."/>
            <person name="Sazanova A."/>
            <person name="Kuznetsova I."/>
            <person name="Belimov A."/>
            <person name="Safronova V."/>
        </authorList>
    </citation>
    <scope>NUCLEOTIDE SEQUENCE</scope>
    <source>
        <strain evidence="1">676</strain>
    </source>
</reference>
<organism evidence="1">
    <name type="scientific">Dyadobacter sp. 676</name>
    <dbReference type="NCBI Taxonomy" id="3088362"/>
    <lineage>
        <taxon>Bacteria</taxon>
        <taxon>Pseudomonadati</taxon>
        <taxon>Bacteroidota</taxon>
        <taxon>Cytophagia</taxon>
        <taxon>Cytophagales</taxon>
        <taxon>Spirosomataceae</taxon>
        <taxon>Dyadobacter</taxon>
    </lineage>
</organism>
<proteinExistence type="predicted"/>
<accession>A0AAU8FVZ3</accession>
<sequence>MYRGKTVPALEGKYVFGDYVSGRLFALETRDGKAVQNSIIAEGVGQISAFGTDQSNELYICDHGSGKILEAGQAIAALSGSATD</sequence>
<dbReference type="Gene3D" id="2.120.10.30">
    <property type="entry name" value="TolB, C-terminal domain"/>
    <property type="match status" value="1"/>
</dbReference>